<dbReference type="GeneID" id="88094411"/>
<keyword evidence="2" id="KW-1185">Reference proteome</keyword>
<reference evidence="1 2" key="1">
    <citation type="submission" date="2017-06" db="EMBL/GenBank/DDBJ databases">
        <authorList>
            <consortium name="Pathogen Informatics"/>
        </authorList>
    </citation>
    <scope>NUCLEOTIDE SEQUENCE [LARGE SCALE GENOMIC DNA]</scope>
    <source>
        <strain evidence="1 2">NCTC13161</strain>
    </source>
</reference>
<organism evidence="1 2">
    <name type="scientific">Pandoraea sputorum</name>
    <dbReference type="NCBI Taxonomy" id="93222"/>
    <lineage>
        <taxon>Bacteria</taxon>
        <taxon>Pseudomonadati</taxon>
        <taxon>Pseudomonadota</taxon>
        <taxon>Betaproteobacteria</taxon>
        <taxon>Burkholderiales</taxon>
        <taxon>Burkholderiaceae</taxon>
        <taxon>Pandoraea</taxon>
    </lineage>
</organism>
<evidence type="ECO:0000313" key="1">
    <source>
        <dbReference type="EMBL" id="SNU83973.1"/>
    </source>
</evidence>
<dbReference type="Proteomes" id="UP000215126">
    <property type="component" value="Chromosome 1"/>
</dbReference>
<dbReference type="RefSeq" id="WP_039397539.1">
    <property type="nucleotide sequence ID" value="NZ_AP028930.1"/>
</dbReference>
<dbReference type="EMBL" id="LT906435">
    <property type="protein sequence ID" value="SNU83973.1"/>
    <property type="molecule type" value="Genomic_DNA"/>
</dbReference>
<gene>
    <name evidence="1" type="ORF">SAMEA4530655_01746</name>
</gene>
<dbReference type="AlphaFoldDB" id="A0A239SGZ5"/>
<name>A0A239SGZ5_9BURK</name>
<sequence>MLIGARQIKWYLFCLFVLGVIFVLDDENLVLAYSVSVGSYLPLSMFWLMARNLIRNRSAGNEIVDSDDSDSEARAVAFIVFVLASYFFLTFYSGDRFELAVCSGILALLGGERFIRKVGTV</sequence>
<protein>
    <submittedName>
        <fullName evidence="1">Uncharacterized protein</fullName>
    </submittedName>
</protein>
<dbReference type="KEGG" id="pspu:NA29_12990"/>
<evidence type="ECO:0000313" key="2">
    <source>
        <dbReference type="Proteomes" id="UP000215126"/>
    </source>
</evidence>
<proteinExistence type="predicted"/>
<accession>A0A239SGZ5</accession>